<feature type="region of interest" description="Disordered" evidence="1">
    <location>
        <begin position="147"/>
        <end position="208"/>
    </location>
</feature>
<gene>
    <name evidence="2" type="ORF">KGQ19_20670</name>
</gene>
<feature type="compositionally biased region" description="Polar residues" evidence="1">
    <location>
        <begin position="14"/>
        <end position="25"/>
    </location>
</feature>
<evidence type="ECO:0000313" key="2">
    <source>
        <dbReference type="EMBL" id="MBS2549281.1"/>
    </source>
</evidence>
<feature type="compositionally biased region" description="Low complexity" evidence="1">
    <location>
        <begin position="188"/>
        <end position="197"/>
    </location>
</feature>
<feature type="region of interest" description="Disordered" evidence="1">
    <location>
        <begin position="1"/>
        <end position="42"/>
    </location>
</feature>
<reference evidence="2 3" key="1">
    <citation type="submission" date="2020-02" db="EMBL/GenBank/DDBJ databases">
        <title>Acidophilic actinobacteria isolated from forest soil.</title>
        <authorList>
            <person name="Golinska P."/>
        </authorList>
    </citation>
    <scope>NUCLEOTIDE SEQUENCE [LARGE SCALE GENOMIC DNA]</scope>
    <source>
        <strain evidence="2 3">NL8</strain>
    </source>
</reference>
<dbReference type="EMBL" id="JAAFYZ010000068">
    <property type="protein sequence ID" value="MBS2549281.1"/>
    <property type="molecule type" value="Genomic_DNA"/>
</dbReference>
<evidence type="ECO:0000256" key="1">
    <source>
        <dbReference type="SAM" id="MobiDB-lite"/>
    </source>
</evidence>
<evidence type="ECO:0000313" key="3">
    <source>
        <dbReference type="Proteomes" id="UP000730482"/>
    </source>
</evidence>
<feature type="compositionally biased region" description="Low complexity" evidence="1">
    <location>
        <begin position="149"/>
        <end position="181"/>
    </location>
</feature>
<protein>
    <submittedName>
        <fullName evidence="2">Uncharacterized protein</fullName>
    </submittedName>
</protein>
<comment type="caution">
    <text evidence="2">The sequence shown here is derived from an EMBL/GenBank/DDBJ whole genome shotgun (WGS) entry which is preliminary data.</text>
</comment>
<dbReference type="RefSeq" id="WP_212010844.1">
    <property type="nucleotide sequence ID" value="NZ_JAAFYZ010000068.1"/>
</dbReference>
<proteinExistence type="predicted"/>
<dbReference type="Proteomes" id="UP000730482">
    <property type="component" value="Unassembled WGS sequence"/>
</dbReference>
<accession>A0ABS5KT99</accession>
<sequence>MGDSELSVTDERPSPQQVSGHQAQTPGPVEHALGRTPSLAERRAEAARILSASPARSDREVGRVVGLSAGTVSAVRRGLGEQRAARVRIGGDGRARPVNADEGRRAAAQLLAERPDIPVRAIARGAGISLGTAHDVRRRVLAGLPPVPAGRAVSAESSSGSEHDSQGAAQNSGSEPGSETGPGPGPSHGPASAMSPGRRPQSSAAADRALRHDPAAALDALRRDPALRYSETGRTILRRLDAQLLAAGELIELCAHVPPHCGDQVEALLRYIGEACVDAARVVQGTTRGRKPRPAA</sequence>
<organism evidence="2 3">
    <name type="scientific">Catenulispora pinistramenti</name>
    <dbReference type="NCBI Taxonomy" id="2705254"/>
    <lineage>
        <taxon>Bacteria</taxon>
        <taxon>Bacillati</taxon>
        <taxon>Actinomycetota</taxon>
        <taxon>Actinomycetes</taxon>
        <taxon>Catenulisporales</taxon>
        <taxon>Catenulisporaceae</taxon>
        <taxon>Catenulispora</taxon>
    </lineage>
</organism>
<name>A0ABS5KT99_9ACTN</name>
<keyword evidence="3" id="KW-1185">Reference proteome</keyword>